<accession>A0A0J0XPL0</accession>
<gene>
    <name evidence="3" type="ORF">CC85DRAFT_285013</name>
</gene>
<dbReference type="Proteomes" id="UP000053611">
    <property type="component" value="Unassembled WGS sequence"/>
</dbReference>
<feature type="region of interest" description="Disordered" evidence="1">
    <location>
        <begin position="1"/>
        <end position="33"/>
    </location>
</feature>
<protein>
    <submittedName>
        <fullName evidence="3">DUF500-domain-containing protein</fullName>
    </submittedName>
</protein>
<proteinExistence type="predicted"/>
<evidence type="ECO:0000256" key="1">
    <source>
        <dbReference type="SAM" id="MobiDB-lite"/>
    </source>
</evidence>
<dbReference type="InterPro" id="IPR051702">
    <property type="entry name" value="SH3_domain_YSC84-like"/>
</dbReference>
<dbReference type="GO" id="GO:0035091">
    <property type="term" value="F:phosphatidylinositol binding"/>
    <property type="evidence" value="ECO:0007669"/>
    <property type="project" value="TreeGrafter"/>
</dbReference>
<evidence type="ECO:0000313" key="3">
    <source>
        <dbReference type="EMBL" id="KLT43038.1"/>
    </source>
</evidence>
<feature type="region of interest" description="Disordered" evidence="1">
    <location>
        <begin position="491"/>
        <end position="570"/>
    </location>
</feature>
<feature type="compositionally biased region" description="Low complexity" evidence="1">
    <location>
        <begin position="494"/>
        <end position="511"/>
    </location>
</feature>
<evidence type="ECO:0000259" key="2">
    <source>
        <dbReference type="Pfam" id="PF04366"/>
    </source>
</evidence>
<dbReference type="EMBL" id="KQ087199">
    <property type="protein sequence ID" value="KLT43038.1"/>
    <property type="molecule type" value="Genomic_DNA"/>
</dbReference>
<dbReference type="AlphaFoldDB" id="A0A0J0XPL0"/>
<name>A0A0J0XPL0_9TREE</name>
<dbReference type="CDD" id="cd11524">
    <property type="entry name" value="SYLF"/>
    <property type="match status" value="1"/>
</dbReference>
<feature type="domain" description="Ysc84 actin-binding" evidence="2">
    <location>
        <begin position="164"/>
        <end position="284"/>
    </location>
</feature>
<dbReference type="GeneID" id="28983550"/>
<dbReference type="STRING" id="879819.A0A0J0XPL0"/>
<organism evidence="3 4">
    <name type="scientific">Cutaneotrichosporon oleaginosum</name>
    <dbReference type="NCBI Taxonomy" id="879819"/>
    <lineage>
        <taxon>Eukaryota</taxon>
        <taxon>Fungi</taxon>
        <taxon>Dikarya</taxon>
        <taxon>Basidiomycota</taxon>
        <taxon>Agaricomycotina</taxon>
        <taxon>Tremellomycetes</taxon>
        <taxon>Trichosporonales</taxon>
        <taxon>Trichosporonaceae</taxon>
        <taxon>Cutaneotrichosporon</taxon>
    </lineage>
</organism>
<reference evidence="3 4" key="1">
    <citation type="submission" date="2015-03" db="EMBL/GenBank/DDBJ databases">
        <title>Genomics and transcriptomics of the oil-accumulating basidiomycete yeast T. oleaginosus allow insights into substrate utilization and the diverse evolutionary trajectories of mating systems in fungi.</title>
        <authorList>
            <consortium name="DOE Joint Genome Institute"/>
            <person name="Kourist R."/>
            <person name="Kracht O."/>
            <person name="Bracharz F."/>
            <person name="Lipzen A."/>
            <person name="Nolan M."/>
            <person name="Ohm R."/>
            <person name="Grigoriev I."/>
            <person name="Sun S."/>
            <person name="Heitman J."/>
            <person name="Bruck T."/>
            <person name="Nowrousian M."/>
        </authorList>
    </citation>
    <scope>NUCLEOTIDE SEQUENCE [LARGE SCALE GENOMIC DNA]</scope>
    <source>
        <strain evidence="3 4">IBC0246</strain>
    </source>
</reference>
<dbReference type="PANTHER" id="PTHR15629:SF40">
    <property type="entry name" value="YSC84 ACTIN-BINDING DOMAIN-CONTAINING PROTEIN"/>
    <property type="match status" value="1"/>
</dbReference>
<dbReference type="OrthoDB" id="10255128at2759"/>
<feature type="compositionally biased region" description="Basic and acidic residues" evidence="1">
    <location>
        <begin position="539"/>
        <end position="555"/>
    </location>
</feature>
<dbReference type="PANTHER" id="PTHR15629">
    <property type="entry name" value="SH3YL1 PROTEIN"/>
    <property type="match status" value="1"/>
</dbReference>
<dbReference type="InterPro" id="IPR007461">
    <property type="entry name" value="Ysc84_actin-binding"/>
</dbReference>
<feature type="region of interest" description="Disordered" evidence="1">
    <location>
        <begin position="314"/>
        <end position="403"/>
    </location>
</feature>
<sequence length="570" mass="60104">MTTLQPPPRHSASGSGSHTAPASPEPTWKSRMKATGMRWGKAASDRAIKVNDYVGPKVNSFAENKFGTHAFWPTSGDFPAEMDKAAAILREFTVSGVVTTDKKTKRKVLRKVPPAVLKDAQGLAIFTSMRSGIAPLGGAGGAGVVVARLEDGSWSAPASISPQNLSTGFLIGIDVYDCILVIRTRKALESFFGHKVTLGTEIGVAAGPYGVGAAMEAGREAAPVFSYVKSKGIYAGIEVVGQVFASRFDENAEMYHWPGIKAGDILTGRVKVPPEAANLQAALVDAATGRAQQRKGSQLDMPVDELAQTVVLEDGEVLKLPPTPDQTDGHEYESDPETEEVIRRSRPPVLPPRRDGAPPALPPRHPRRSGEMEPNLLGSASVGASPHGSPRLAPPLPPRAATRPQSMVISPTAIAFSASPTSTSPVAHFEKAADHSDAPPSYEVAEALPLDANVHLTPAPTGALLAPPAVASPASSYSAYDDDVDQFNLAVGTSPASAPAPLAPSPAVGPADALQPALVPEKAHPIAEQSTMPQGEMSESERREWEQHWEEERRKAQAAGKGKQKEESLL</sequence>
<keyword evidence="4" id="KW-1185">Reference proteome</keyword>
<evidence type="ECO:0000313" key="4">
    <source>
        <dbReference type="Proteomes" id="UP000053611"/>
    </source>
</evidence>
<dbReference type="RefSeq" id="XP_018279529.1">
    <property type="nucleotide sequence ID" value="XM_018422947.1"/>
</dbReference>
<dbReference type="Pfam" id="PF04366">
    <property type="entry name" value="Ysc84"/>
    <property type="match status" value="1"/>
</dbReference>